<evidence type="ECO:0000313" key="5">
    <source>
        <dbReference type="Proteomes" id="UP000219688"/>
    </source>
</evidence>
<dbReference type="InterPro" id="IPR027051">
    <property type="entry name" value="XdhC_Rossmann_dom"/>
</dbReference>
<dbReference type="AlphaFoldDB" id="A0A285VVS7"/>
<dbReference type="EMBL" id="OBQK01000021">
    <property type="protein sequence ID" value="SOC58063.1"/>
    <property type="molecule type" value="Genomic_DNA"/>
</dbReference>
<dbReference type="InterPro" id="IPR003777">
    <property type="entry name" value="XdhC_CoxI"/>
</dbReference>
<dbReference type="PANTHER" id="PTHR30388:SF6">
    <property type="entry name" value="XANTHINE DEHYDROGENASE SUBUNIT A-RELATED"/>
    <property type="match status" value="1"/>
</dbReference>
<accession>A0A285VVS7</accession>
<feature type="region of interest" description="Disordered" evidence="1">
    <location>
        <begin position="275"/>
        <end position="300"/>
    </location>
</feature>
<reference evidence="5" key="1">
    <citation type="submission" date="2017-08" db="EMBL/GenBank/DDBJ databases">
        <authorList>
            <person name="Varghese N."/>
            <person name="Submissions S."/>
        </authorList>
    </citation>
    <scope>NUCLEOTIDE SEQUENCE [LARGE SCALE GENOMIC DNA]</scope>
    <source>
        <strain evidence="5">USBA17B2</strain>
    </source>
</reference>
<protein>
    <submittedName>
        <fullName evidence="4">Molybdenum cofactor sulfurylase</fullName>
    </submittedName>
</protein>
<evidence type="ECO:0000259" key="3">
    <source>
        <dbReference type="Pfam" id="PF13478"/>
    </source>
</evidence>
<proteinExistence type="predicted"/>
<dbReference type="NCBIfam" id="TIGR02964">
    <property type="entry name" value="xanthine_xdhC"/>
    <property type="match status" value="1"/>
</dbReference>
<dbReference type="InterPro" id="IPR052698">
    <property type="entry name" value="MoCofactor_Util/Proc"/>
</dbReference>
<dbReference type="Pfam" id="PF13478">
    <property type="entry name" value="XdhC_C"/>
    <property type="match status" value="1"/>
</dbReference>
<name>A0A285VVS7_9MICO</name>
<dbReference type="Pfam" id="PF02625">
    <property type="entry name" value="XdhC_CoxI"/>
    <property type="match status" value="1"/>
</dbReference>
<dbReference type="PANTHER" id="PTHR30388">
    <property type="entry name" value="ALDEHYDE OXIDOREDUCTASE MOLYBDENUM COFACTOR ASSEMBLY PROTEIN"/>
    <property type="match status" value="1"/>
</dbReference>
<evidence type="ECO:0000256" key="1">
    <source>
        <dbReference type="SAM" id="MobiDB-lite"/>
    </source>
</evidence>
<organism evidence="4 5">
    <name type="scientific">Ornithinimicrobium cerasi</name>
    <dbReference type="NCBI Taxonomy" id="2248773"/>
    <lineage>
        <taxon>Bacteria</taxon>
        <taxon>Bacillati</taxon>
        <taxon>Actinomycetota</taxon>
        <taxon>Actinomycetes</taxon>
        <taxon>Micrococcales</taxon>
        <taxon>Ornithinimicrobiaceae</taxon>
        <taxon>Ornithinimicrobium</taxon>
    </lineage>
</organism>
<evidence type="ECO:0000259" key="2">
    <source>
        <dbReference type="Pfam" id="PF02625"/>
    </source>
</evidence>
<dbReference type="InterPro" id="IPR014308">
    <property type="entry name" value="Xanthine_DH_XdhC"/>
</dbReference>
<dbReference type="Proteomes" id="UP000219688">
    <property type="component" value="Unassembled WGS sequence"/>
</dbReference>
<dbReference type="STRING" id="1122622.GCA_000421185_00343"/>
<dbReference type="SUPFAM" id="SSF51735">
    <property type="entry name" value="NAD(P)-binding Rossmann-fold domains"/>
    <property type="match status" value="1"/>
</dbReference>
<gene>
    <name evidence="4" type="ORF">SAMN05421879_12118</name>
</gene>
<keyword evidence="5" id="KW-1185">Reference proteome</keyword>
<dbReference type="RefSeq" id="WP_097189299.1">
    <property type="nucleotide sequence ID" value="NZ_OBQK01000021.1"/>
</dbReference>
<sequence>MRWLTAVEHLRDRRIAGVLVTLTAVRGHAPRDAGAKMVVSARDTWDTVGGGNLEAVAVERARAMLAEGVGVPQSFTSSLTDRAPSTHGVQCCGGEVSVLLEPLAVVPAVAVFGMGHVGWELARVLARHDLDLHLVDTRPEQLTEELLAVLAEPAARVRPHPVPALPELVLPTLPRGTHVLVMTHDHAEDAALVDAALRTEGLATVGLIGSSAKWARLRGRLLEAGLSEEDLARVVTPIGLPGLPGKDPATIAVSVAADLLVRFAAGARTVGAAPGSAAVAPGSATVPPGSATVARGSATT</sequence>
<evidence type="ECO:0000313" key="4">
    <source>
        <dbReference type="EMBL" id="SOC58063.1"/>
    </source>
</evidence>
<feature type="compositionally biased region" description="Low complexity" evidence="1">
    <location>
        <begin position="275"/>
        <end position="289"/>
    </location>
</feature>
<feature type="domain" description="XdhC- CoxI" evidence="2">
    <location>
        <begin position="11"/>
        <end position="68"/>
    </location>
</feature>
<feature type="domain" description="XdhC Rossmann" evidence="3">
    <location>
        <begin position="109"/>
        <end position="259"/>
    </location>
</feature>
<dbReference type="InterPro" id="IPR036291">
    <property type="entry name" value="NAD(P)-bd_dom_sf"/>
</dbReference>
<dbReference type="Gene3D" id="3.40.50.720">
    <property type="entry name" value="NAD(P)-binding Rossmann-like Domain"/>
    <property type="match status" value="1"/>
</dbReference>